<reference evidence="1" key="1">
    <citation type="journal article" date="2022" name="Int. J. Syst. Evol. Microbiol.">
        <title>Prevotella lacticifex sp. nov., isolated from the rumen of cows.</title>
        <authorList>
            <person name="Shinkai T."/>
            <person name="Ikeyama N."/>
            <person name="Kumagai M."/>
            <person name="Ohmori H."/>
            <person name="Sakamoto M."/>
            <person name="Ohkuma M."/>
            <person name="Mitsumori M."/>
        </authorList>
    </citation>
    <scope>NUCLEOTIDE SEQUENCE</scope>
    <source>
        <strain evidence="1">R5076</strain>
    </source>
</reference>
<accession>A0A9R1C7T3</accession>
<dbReference type="Gene3D" id="2.30.110.10">
    <property type="entry name" value="Electron Transport, Fmn-binding Protein, Chain A"/>
    <property type="match status" value="1"/>
</dbReference>
<dbReference type="EMBL" id="BPUB01000001">
    <property type="protein sequence ID" value="GJG57599.1"/>
    <property type="molecule type" value="Genomic_DNA"/>
</dbReference>
<evidence type="ECO:0000313" key="2">
    <source>
        <dbReference type="Proteomes" id="UP000825483"/>
    </source>
</evidence>
<evidence type="ECO:0000313" key="1">
    <source>
        <dbReference type="EMBL" id="GJG57599.1"/>
    </source>
</evidence>
<dbReference type="InterPro" id="IPR024747">
    <property type="entry name" value="Pyridox_Oxase-rel"/>
</dbReference>
<dbReference type="InterPro" id="IPR012349">
    <property type="entry name" value="Split_barrel_FMN-bd"/>
</dbReference>
<proteinExistence type="predicted"/>
<protein>
    <submittedName>
        <fullName evidence="1">5-nitroimidazole antibiotic resistance protein</fullName>
    </submittedName>
</protein>
<dbReference type="GeneID" id="72468503"/>
<dbReference type="Proteomes" id="UP000825483">
    <property type="component" value="Unassembled WGS sequence"/>
</dbReference>
<keyword evidence="2" id="KW-1185">Reference proteome</keyword>
<dbReference type="RefSeq" id="WP_223928050.1">
    <property type="nucleotide sequence ID" value="NZ_BPTU01000003.1"/>
</dbReference>
<dbReference type="AlphaFoldDB" id="A0A9R1C7T3"/>
<dbReference type="SUPFAM" id="SSF50475">
    <property type="entry name" value="FMN-binding split barrel"/>
    <property type="match status" value="1"/>
</dbReference>
<sequence>MKYVNDTVRRQDRLMDEDRARELLRTSEYGVLSMADTDGTGYGIPVNYVWDGADSIYIHCAPDGHKLDALERQPGVSFCIIGNVHLLPSRFTTEYESVILKGTAHIHLTAEERMKALHLIVDKLSPDYRSIGYKYSEKSFHRVNIIRVDFSEYSGKCKHVPNAD</sequence>
<dbReference type="PANTHER" id="PTHR34071:SF2">
    <property type="entry name" value="FLAVIN-NUCLEOTIDE-BINDING PROTEIN"/>
    <property type="match status" value="1"/>
</dbReference>
<comment type="caution">
    <text evidence="1">The sequence shown here is derived from an EMBL/GenBank/DDBJ whole genome shotgun (WGS) entry which is preliminary data.</text>
</comment>
<name>A0A9R1C7T3_9BACT</name>
<dbReference type="Pfam" id="PF12900">
    <property type="entry name" value="Pyridox_ox_2"/>
    <property type="match status" value="1"/>
</dbReference>
<organism evidence="1 2">
    <name type="scientific">Prevotella lacticifex</name>
    <dbReference type="NCBI Taxonomy" id="2854755"/>
    <lineage>
        <taxon>Bacteria</taxon>
        <taxon>Pseudomonadati</taxon>
        <taxon>Bacteroidota</taxon>
        <taxon>Bacteroidia</taxon>
        <taxon>Bacteroidales</taxon>
        <taxon>Prevotellaceae</taxon>
        <taxon>Prevotella</taxon>
    </lineage>
</organism>
<dbReference type="PANTHER" id="PTHR34071">
    <property type="entry name" value="5-NITROIMIDAZOLE ANTIBIOTICS RESISTANCE PROTEIN, NIMA-FAMILY-RELATED PROTEIN-RELATED"/>
    <property type="match status" value="1"/>
</dbReference>
<gene>
    <name evidence="1" type="ORF">PRLR5076_04500</name>
</gene>